<dbReference type="Ensembl" id="ENSFALT00000034510.1">
    <property type="protein sequence ID" value="ENSFALP00000032834.1"/>
    <property type="gene ID" value="ENSFALG00000024037.1"/>
</dbReference>
<feature type="region of interest" description="Disordered" evidence="2">
    <location>
        <begin position="1"/>
        <end position="22"/>
    </location>
</feature>
<dbReference type="UniPathway" id="UPA00143"/>
<reference evidence="4" key="3">
    <citation type="submission" date="2025-09" db="UniProtKB">
        <authorList>
            <consortium name="Ensembl"/>
        </authorList>
    </citation>
    <scope>IDENTIFICATION</scope>
</reference>
<dbReference type="InterPro" id="IPR036036">
    <property type="entry name" value="SOCS_box-like_dom_sf"/>
</dbReference>
<dbReference type="GO" id="GO:0016567">
    <property type="term" value="P:protein ubiquitination"/>
    <property type="evidence" value="ECO:0007669"/>
    <property type="project" value="UniProtKB-UniPathway"/>
</dbReference>
<accession>A0A803WCX8</accession>
<dbReference type="AlphaFoldDB" id="A0A803WCX8"/>
<dbReference type="InterPro" id="IPR001496">
    <property type="entry name" value="SOCS_box"/>
</dbReference>
<feature type="domain" description="SOCS box" evidence="3">
    <location>
        <begin position="69"/>
        <end position="117"/>
    </location>
</feature>
<name>A0A803WCX8_FICAL</name>
<dbReference type="Gene3D" id="1.10.750.20">
    <property type="entry name" value="SOCS box"/>
    <property type="match status" value="1"/>
</dbReference>
<reference evidence="4" key="2">
    <citation type="submission" date="2025-08" db="UniProtKB">
        <authorList>
            <consortium name="Ensembl"/>
        </authorList>
    </citation>
    <scope>IDENTIFICATION</scope>
</reference>
<evidence type="ECO:0000313" key="5">
    <source>
        <dbReference type="Proteomes" id="UP000016665"/>
    </source>
</evidence>
<dbReference type="PROSITE" id="PS50225">
    <property type="entry name" value="SOCS"/>
    <property type="match status" value="1"/>
</dbReference>
<sequence length="126" mass="13892">MAGTQIKPSAFSGERNKEPLFPKLRKGRGCTAQSCLVSLSGEQGLFYSSFLWDAAAPSPRCFQGGTPEFLPRPFPVEPWQPRCLQHWCRSALRSSLGSRCHSLVPLLPLPRALQGFLLLEPQGVVL</sequence>
<dbReference type="Proteomes" id="UP000016665">
    <property type="component" value="Chromosome 7"/>
</dbReference>
<evidence type="ECO:0000256" key="1">
    <source>
        <dbReference type="ARBA" id="ARBA00004906"/>
    </source>
</evidence>
<reference evidence="4 5" key="1">
    <citation type="journal article" date="2012" name="Nature">
        <title>The genomic landscape of species divergence in Ficedula flycatchers.</title>
        <authorList>
            <person name="Ellegren H."/>
            <person name="Smeds L."/>
            <person name="Burri R."/>
            <person name="Olason P.I."/>
            <person name="Backstrom N."/>
            <person name="Kawakami T."/>
            <person name="Kunstner A."/>
            <person name="Makinen H."/>
            <person name="Nadachowska-Brzyska K."/>
            <person name="Qvarnstrom A."/>
            <person name="Uebbing S."/>
            <person name="Wolf J.B."/>
        </authorList>
    </citation>
    <scope>NUCLEOTIDE SEQUENCE [LARGE SCALE GENOMIC DNA]</scope>
</reference>
<keyword evidence="5" id="KW-1185">Reference proteome</keyword>
<protein>
    <recommendedName>
        <fullName evidence="3">SOCS box domain-containing protein</fullName>
    </recommendedName>
</protein>
<organism evidence="4 5">
    <name type="scientific">Ficedula albicollis</name>
    <name type="common">Collared flycatcher</name>
    <name type="synonym">Muscicapa albicollis</name>
    <dbReference type="NCBI Taxonomy" id="59894"/>
    <lineage>
        <taxon>Eukaryota</taxon>
        <taxon>Metazoa</taxon>
        <taxon>Chordata</taxon>
        <taxon>Craniata</taxon>
        <taxon>Vertebrata</taxon>
        <taxon>Euteleostomi</taxon>
        <taxon>Archelosauria</taxon>
        <taxon>Archosauria</taxon>
        <taxon>Dinosauria</taxon>
        <taxon>Saurischia</taxon>
        <taxon>Theropoda</taxon>
        <taxon>Coelurosauria</taxon>
        <taxon>Aves</taxon>
        <taxon>Neognathae</taxon>
        <taxon>Neoaves</taxon>
        <taxon>Telluraves</taxon>
        <taxon>Australaves</taxon>
        <taxon>Passeriformes</taxon>
        <taxon>Muscicapidae</taxon>
        <taxon>Ficedula</taxon>
    </lineage>
</organism>
<comment type="pathway">
    <text evidence="1">Protein modification; protein ubiquitination.</text>
</comment>
<dbReference type="GO" id="GO:0035556">
    <property type="term" value="P:intracellular signal transduction"/>
    <property type="evidence" value="ECO:0007669"/>
    <property type="project" value="InterPro"/>
</dbReference>
<dbReference type="SMART" id="SM00969">
    <property type="entry name" value="SOCS_box"/>
    <property type="match status" value="1"/>
</dbReference>
<evidence type="ECO:0000259" key="3">
    <source>
        <dbReference type="PROSITE" id="PS50225"/>
    </source>
</evidence>
<proteinExistence type="predicted"/>
<evidence type="ECO:0000256" key="2">
    <source>
        <dbReference type="SAM" id="MobiDB-lite"/>
    </source>
</evidence>
<dbReference type="Pfam" id="PF07525">
    <property type="entry name" value="SOCS_box"/>
    <property type="match status" value="1"/>
</dbReference>
<evidence type="ECO:0000313" key="4">
    <source>
        <dbReference type="Ensembl" id="ENSFALP00000032834.1"/>
    </source>
</evidence>
<dbReference type="SUPFAM" id="SSF158235">
    <property type="entry name" value="SOCS box-like"/>
    <property type="match status" value="1"/>
</dbReference>
<dbReference type="CDD" id="cd03723">
    <property type="entry name" value="SOCS_ASB4_ASB18"/>
    <property type="match status" value="1"/>
</dbReference>